<dbReference type="GO" id="GO:0071972">
    <property type="term" value="F:peptidoglycan L,D-transpeptidase activity"/>
    <property type="evidence" value="ECO:0007669"/>
    <property type="project" value="TreeGrafter"/>
</dbReference>
<proteinExistence type="predicted"/>
<dbReference type="SUPFAM" id="SSF56601">
    <property type="entry name" value="beta-lactamase/transpeptidase-like"/>
    <property type="match status" value="1"/>
</dbReference>
<protein>
    <submittedName>
        <fullName evidence="4">Cell division protein FtsI/penicillin-binding protein 2</fullName>
    </submittedName>
</protein>
<dbReference type="InterPro" id="IPR050515">
    <property type="entry name" value="Beta-lactam/transpept"/>
</dbReference>
<feature type="domain" description="Penicillin binding protein A dimerisation" evidence="3">
    <location>
        <begin position="55"/>
        <end position="118"/>
    </location>
</feature>
<dbReference type="PANTHER" id="PTHR30627">
    <property type="entry name" value="PEPTIDOGLYCAN D,D-TRANSPEPTIDASE"/>
    <property type="match status" value="1"/>
</dbReference>
<organism evidence="4 5">
    <name type="scientific">Clostridium collagenovorans DSM 3089</name>
    <dbReference type="NCBI Taxonomy" id="1121306"/>
    <lineage>
        <taxon>Bacteria</taxon>
        <taxon>Bacillati</taxon>
        <taxon>Bacillota</taxon>
        <taxon>Clostridia</taxon>
        <taxon>Eubacteriales</taxon>
        <taxon>Clostridiaceae</taxon>
        <taxon>Clostridium</taxon>
    </lineage>
</organism>
<dbReference type="RefSeq" id="WP_072831826.1">
    <property type="nucleotide sequence ID" value="NZ_FQXP01000006.1"/>
</dbReference>
<gene>
    <name evidence="4" type="ORF">SAMN02745196_01950</name>
</gene>
<dbReference type="EMBL" id="FQXP01000006">
    <property type="protein sequence ID" value="SHH92447.1"/>
    <property type="molecule type" value="Genomic_DNA"/>
</dbReference>
<dbReference type="InterPro" id="IPR036138">
    <property type="entry name" value="PBP_dimer_sf"/>
</dbReference>
<keyword evidence="4" id="KW-0132">Cell division</keyword>
<dbReference type="InterPro" id="IPR054120">
    <property type="entry name" value="PBPA_dimer"/>
</dbReference>
<dbReference type="Gene3D" id="3.90.1310.10">
    <property type="entry name" value="Penicillin-binding protein 2a (Domain 2)"/>
    <property type="match status" value="1"/>
</dbReference>
<dbReference type="Gene3D" id="3.40.710.10">
    <property type="entry name" value="DD-peptidase/beta-lactamase superfamily"/>
    <property type="match status" value="1"/>
</dbReference>
<keyword evidence="4" id="KW-0131">Cell cycle</keyword>
<evidence type="ECO:0000256" key="1">
    <source>
        <dbReference type="SAM" id="Phobius"/>
    </source>
</evidence>
<keyword evidence="1" id="KW-0472">Membrane</keyword>
<dbReference type="GO" id="GO:0071555">
    <property type="term" value="P:cell wall organization"/>
    <property type="evidence" value="ECO:0007669"/>
    <property type="project" value="TreeGrafter"/>
</dbReference>
<keyword evidence="1" id="KW-1133">Transmembrane helix</keyword>
<feature type="domain" description="Penicillin-binding protein transpeptidase" evidence="2">
    <location>
        <begin position="153"/>
        <end position="462"/>
    </location>
</feature>
<dbReference type="OrthoDB" id="9766847at2"/>
<sequence length="469" mass="51207">MKDISKNVQKVMAVFLFLFIAMISYLMYVYTFDGEKIEASVYNNRKWVERSNTVRGDILDRNGNILVTSKGVTDGIQELEYKGGAAFAHVLGYMDSQYGLTGIQNRYDKELMGKTDTFIPGEFGKKDKGYNVETTLDMSLQQAAYSLMGDQKGSVVAIDPESGEILTMVSTPSFDPNQLKSQWQNLNVNENSPLLNRSVAGMYPPGSTFKIITAVSALENLDGVINRRFDDKGKIVFNDKDSLSNSGGKAWGNIGLEDAFAYSSNVVFGTLGMDLGNDKLKETAEKFYFNKDIPANGTLIENSRFPELNKHQKGEIAQSAIGQSSILATPIEMALVSSTIANDGVMMKPTLVKGILNDDGKAIKSTEPEELTTVTTPEIANTVKGFMKQVVNRGTGTTAVVKGVEVYGKTGTADHSEVDGQKEPHSWFVGFAEKNGKKLAFAIVLEEGGAGSQKTGKIVRGLVQNYFNR</sequence>
<dbReference type="GO" id="GO:0051301">
    <property type="term" value="P:cell division"/>
    <property type="evidence" value="ECO:0007669"/>
    <property type="project" value="UniProtKB-KW"/>
</dbReference>
<dbReference type="GO" id="GO:0008658">
    <property type="term" value="F:penicillin binding"/>
    <property type="evidence" value="ECO:0007669"/>
    <property type="project" value="InterPro"/>
</dbReference>
<dbReference type="SUPFAM" id="SSF56519">
    <property type="entry name" value="Penicillin binding protein dimerisation domain"/>
    <property type="match status" value="1"/>
</dbReference>
<dbReference type="Pfam" id="PF00905">
    <property type="entry name" value="Transpeptidase"/>
    <property type="match status" value="1"/>
</dbReference>
<dbReference type="STRING" id="1121306.SAMN02745196_01950"/>
<evidence type="ECO:0000313" key="5">
    <source>
        <dbReference type="Proteomes" id="UP000184526"/>
    </source>
</evidence>
<evidence type="ECO:0000313" key="4">
    <source>
        <dbReference type="EMBL" id="SHH92447.1"/>
    </source>
</evidence>
<keyword evidence="1" id="KW-0812">Transmembrane</keyword>
<dbReference type="AlphaFoldDB" id="A0A1M5WY12"/>
<dbReference type="Proteomes" id="UP000184526">
    <property type="component" value="Unassembled WGS sequence"/>
</dbReference>
<evidence type="ECO:0000259" key="3">
    <source>
        <dbReference type="Pfam" id="PF21922"/>
    </source>
</evidence>
<dbReference type="Pfam" id="PF21922">
    <property type="entry name" value="PBP_dimer_2"/>
    <property type="match status" value="1"/>
</dbReference>
<dbReference type="InterPro" id="IPR001460">
    <property type="entry name" value="PCN-bd_Tpept"/>
</dbReference>
<accession>A0A1M5WY12</accession>
<dbReference type="GO" id="GO:0005886">
    <property type="term" value="C:plasma membrane"/>
    <property type="evidence" value="ECO:0007669"/>
    <property type="project" value="TreeGrafter"/>
</dbReference>
<feature type="transmembrane region" description="Helical" evidence="1">
    <location>
        <begin position="12"/>
        <end position="30"/>
    </location>
</feature>
<reference evidence="4 5" key="1">
    <citation type="submission" date="2016-11" db="EMBL/GenBank/DDBJ databases">
        <authorList>
            <person name="Jaros S."/>
            <person name="Januszkiewicz K."/>
            <person name="Wedrychowicz H."/>
        </authorList>
    </citation>
    <scope>NUCLEOTIDE SEQUENCE [LARGE SCALE GENOMIC DNA]</scope>
    <source>
        <strain evidence="4 5">DSM 3089</strain>
    </source>
</reference>
<name>A0A1M5WY12_9CLOT</name>
<keyword evidence="5" id="KW-1185">Reference proteome</keyword>
<dbReference type="InterPro" id="IPR012338">
    <property type="entry name" value="Beta-lactam/transpept-like"/>
</dbReference>
<evidence type="ECO:0000259" key="2">
    <source>
        <dbReference type="Pfam" id="PF00905"/>
    </source>
</evidence>
<dbReference type="PANTHER" id="PTHR30627:SF24">
    <property type="entry name" value="PENICILLIN-BINDING PROTEIN 4B"/>
    <property type="match status" value="1"/>
</dbReference>